<evidence type="ECO:0000313" key="3">
    <source>
        <dbReference type="EMBL" id="KAH0817493.1"/>
    </source>
</evidence>
<feature type="compositionally biased region" description="Basic and acidic residues" evidence="1">
    <location>
        <begin position="1"/>
        <end position="10"/>
    </location>
</feature>
<accession>A0A8J6LFQ5</accession>
<feature type="domain" description="Pericentriolar material 1 protein C-terminal" evidence="2">
    <location>
        <begin position="461"/>
        <end position="529"/>
    </location>
</feature>
<dbReference type="GO" id="GO:1905515">
    <property type="term" value="P:non-motile cilium assembly"/>
    <property type="evidence" value="ECO:0007669"/>
    <property type="project" value="TreeGrafter"/>
</dbReference>
<feature type="compositionally biased region" description="Basic and acidic residues" evidence="1">
    <location>
        <begin position="72"/>
        <end position="83"/>
    </location>
</feature>
<name>A0A8J6LFQ5_TENMO</name>
<reference evidence="3" key="1">
    <citation type="journal article" date="2020" name="J Insects Food Feed">
        <title>The yellow mealworm (Tenebrio molitor) genome: a resource for the emerging insects as food and feed industry.</title>
        <authorList>
            <person name="Eriksson T."/>
            <person name="Andere A."/>
            <person name="Kelstrup H."/>
            <person name="Emery V."/>
            <person name="Picard C."/>
        </authorList>
    </citation>
    <scope>NUCLEOTIDE SEQUENCE</scope>
    <source>
        <strain evidence="3">Stoneville</strain>
        <tissue evidence="3">Whole head</tissue>
    </source>
</reference>
<dbReference type="PANTHER" id="PTHR14164">
    <property type="entry name" value="PERICENTRIOLAR MATERIAL 1-RELATED"/>
    <property type="match status" value="1"/>
</dbReference>
<organism evidence="3 4">
    <name type="scientific">Tenebrio molitor</name>
    <name type="common">Yellow mealworm beetle</name>
    <dbReference type="NCBI Taxonomy" id="7067"/>
    <lineage>
        <taxon>Eukaryota</taxon>
        <taxon>Metazoa</taxon>
        <taxon>Ecdysozoa</taxon>
        <taxon>Arthropoda</taxon>
        <taxon>Hexapoda</taxon>
        <taxon>Insecta</taxon>
        <taxon>Pterygota</taxon>
        <taxon>Neoptera</taxon>
        <taxon>Endopterygota</taxon>
        <taxon>Coleoptera</taxon>
        <taxon>Polyphaga</taxon>
        <taxon>Cucujiformia</taxon>
        <taxon>Tenebrionidae</taxon>
        <taxon>Tenebrio</taxon>
    </lineage>
</organism>
<feature type="compositionally biased region" description="Polar residues" evidence="1">
    <location>
        <begin position="84"/>
        <end position="94"/>
    </location>
</feature>
<feature type="compositionally biased region" description="Polar residues" evidence="1">
    <location>
        <begin position="376"/>
        <end position="387"/>
    </location>
</feature>
<dbReference type="GO" id="GO:0071539">
    <property type="term" value="P:protein localization to centrosome"/>
    <property type="evidence" value="ECO:0007669"/>
    <property type="project" value="InterPro"/>
</dbReference>
<feature type="compositionally biased region" description="Acidic residues" evidence="1">
    <location>
        <begin position="11"/>
        <end position="21"/>
    </location>
</feature>
<keyword evidence="4" id="KW-1185">Reference proteome</keyword>
<dbReference type="EMBL" id="JABDTM020019371">
    <property type="protein sequence ID" value="KAH0817493.1"/>
    <property type="molecule type" value="Genomic_DNA"/>
</dbReference>
<dbReference type="GO" id="GO:0036064">
    <property type="term" value="C:ciliary basal body"/>
    <property type="evidence" value="ECO:0007669"/>
    <property type="project" value="TreeGrafter"/>
</dbReference>
<feature type="region of interest" description="Disordered" evidence="1">
    <location>
        <begin position="1"/>
        <end position="94"/>
    </location>
</feature>
<evidence type="ECO:0000256" key="1">
    <source>
        <dbReference type="SAM" id="MobiDB-lite"/>
    </source>
</evidence>
<feature type="compositionally biased region" description="Basic and acidic residues" evidence="1">
    <location>
        <begin position="45"/>
        <end position="65"/>
    </location>
</feature>
<comment type="caution">
    <text evidence="3">The sequence shown here is derived from an EMBL/GenBank/DDBJ whole genome shotgun (WGS) entry which is preliminary data.</text>
</comment>
<proteinExistence type="predicted"/>
<dbReference type="AlphaFoldDB" id="A0A8J6LFQ5"/>
<dbReference type="GO" id="GO:0034454">
    <property type="term" value="P:microtubule anchoring at centrosome"/>
    <property type="evidence" value="ECO:0007669"/>
    <property type="project" value="InterPro"/>
</dbReference>
<dbReference type="InterPro" id="IPR031446">
    <property type="entry name" value="PCM1_C"/>
</dbReference>
<protein>
    <recommendedName>
        <fullName evidence="2">Pericentriolar material 1 protein C-terminal domain-containing protein</fullName>
    </recommendedName>
</protein>
<evidence type="ECO:0000259" key="2">
    <source>
        <dbReference type="Pfam" id="PF15717"/>
    </source>
</evidence>
<dbReference type="PANTHER" id="PTHR14164:SF12">
    <property type="entry name" value="PERICENTRIOLAR MATERIAL 1 PROTEIN"/>
    <property type="match status" value="1"/>
</dbReference>
<gene>
    <name evidence="3" type="ORF">GEV33_005298</name>
</gene>
<evidence type="ECO:0000313" key="4">
    <source>
        <dbReference type="Proteomes" id="UP000719412"/>
    </source>
</evidence>
<feature type="region of interest" description="Disordered" evidence="1">
    <location>
        <begin position="374"/>
        <end position="407"/>
    </location>
</feature>
<dbReference type="GO" id="GO:0034451">
    <property type="term" value="C:centriolar satellite"/>
    <property type="evidence" value="ECO:0007669"/>
    <property type="project" value="TreeGrafter"/>
</dbReference>
<dbReference type="Pfam" id="PF15717">
    <property type="entry name" value="PCM1_C"/>
    <property type="match status" value="1"/>
</dbReference>
<dbReference type="InterPro" id="IPR024138">
    <property type="entry name" value="Pericentriolar_Pcm1"/>
</dbReference>
<reference evidence="3" key="2">
    <citation type="submission" date="2021-08" db="EMBL/GenBank/DDBJ databases">
        <authorList>
            <person name="Eriksson T."/>
        </authorList>
    </citation>
    <scope>NUCLEOTIDE SEQUENCE</scope>
    <source>
        <strain evidence="3">Stoneville</strain>
        <tissue evidence="3">Whole head</tissue>
    </source>
</reference>
<sequence length="656" mass="74993">MMPDHNRFDSSESDECPEDINEYPALNGHPNQQFSIPVLNYPQMKPEKCRSDHSADYVHLQDPDRLSSMPRTPERNPRERARSNSEQGGKNQVQKQLELIRSVCDSMLEQQQSVNLRNNLTPSSLYSEPRRFASPNPHSMNALVESPWAQDPAAYPGWLATNTLQTQAFMLNTLNQCCQMLWLQQRELISLRQTVNQMQESHFDNQSHLASPMNPEARSRSNQKVNQVAAACSMPNLNQYNIPSVNLDPSYQNNMQNARLLDQCLNNANLSGSEHINNSVLHAVNANINPMPSQMWNGQALNNQVAPGNRANNYWDNFRSYSRQNLLSTKSNEGFQNISTLEQRSNNPFAMISMSKSNSDHTSSQENTPLRRAQFGRNSSDNRNNSAVPPDVLNVNHNVNKSTDPRNLNENDYAFAYNEIGSNNCNIPEEQIFKECVSEPTSRRNEWHEEQVEEQHPKSKLFEELRENVYKEVVTLISANETRPHFLIQLFRDLQMISSDPLRLKILQSIQTIITHSLISSSHHNRQVCDRSSGRSDDRDRLFQVLEPQPPDPVMTDGGFSLQSTVWSKSLKNPAVTSRNTLHMESETAESESVIKEIIPFLNDHEDDVMTHPFLVTLKQVLLESESFQETVRDSVFKKHFSNVLDEVLAQYHGKK</sequence>
<dbReference type="Proteomes" id="UP000719412">
    <property type="component" value="Unassembled WGS sequence"/>
</dbReference>